<organism evidence="3 4">
    <name type="scientific">Reticulomyxa filosa</name>
    <dbReference type="NCBI Taxonomy" id="46433"/>
    <lineage>
        <taxon>Eukaryota</taxon>
        <taxon>Sar</taxon>
        <taxon>Rhizaria</taxon>
        <taxon>Retaria</taxon>
        <taxon>Foraminifera</taxon>
        <taxon>Monothalamids</taxon>
        <taxon>Reticulomyxidae</taxon>
        <taxon>Reticulomyxa</taxon>
    </lineage>
</organism>
<dbReference type="Pfam" id="PF08324">
    <property type="entry name" value="PUL"/>
    <property type="match status" value="1"/>
</dbReference>
<comment type="caution">
    <text evidence="3">The sequence shown here is derived from an EMBL/GenBank/DDBJ whole genome shotgun (WGS) entry which is preliminary data.</text>
</comment>
<dbReference type="Proteomes" id="UP000023152">
    <property type="component" value="Unassembled WGS sequence"/>
</dbReference>
<feature type="transmembrane region" description="Helical" evidence="1">
    <location>
        <begin position="218"/>
        <end position="237"/>
    </location>
</feature>
<dbReference type="Gene3D" id="1.25.10.10">
    <property type="entry name" value="Leucine-rich Repeat Variant"/>
    <property type="match status" value="1"/>
</dbReference>
<keyword evidence="4" id="KW-1185">Reference proteome</keyword>
<accession>X6P4E2</accession>
<name>X6P4E2_RETFI</name>
<dbReference type="EMBL" id="ASPP01003813">
    <property type="protein sequence ID" value="ETO32939.1"/>
    <property type="molecule type" value="Genomic_DNA"/>
</dbReference>
<keyword evidence="1" id="KW-0472">Membrane</keyword>
<keyword evidence="1" id="KW-1133">Transmembrane helix</keyword>
<dbReference type="InterPro" id="IPR013535">
    <property type="entry name" value="PUL_dom"/>
</dbReference>
<proteinExistence type="predicted"/>
<evidence type="ECO:0000313" key="4">
    <source>
        <dbReference type="Proteomes" id="UP000023152"/>
    </source>
</evidence>
<evidence type="ECO:0000256" key="1">
    <source>
        <dbReference type="SAM" id="Phobius"/>
    </source>
</evidence>
<protein>
    <recommendedName>
        <fullName evidence="2">PUL domain-containing protein</fullName>
    </recommendedName>
</protein>
<evidence type="ECO:0000259" key="2">
    <source>
        <dbReference type="Pfam" id="PF08324"/>
    </source>
</evidence>
<evidence type="ECO:0000313" key="3">
    <source>
        <dbReference type="EMBL" id="ETO32939.1"/>
    </source>
</evidence>
<reference evidence="3 4" key="1">
    <citation type="journal article" date="2013" name="Curr. Biol.">
        <title>The Genome of the Foraminiferan Reticulomyxa filosa.</title>
        <authorList>
            <person name="Glockner G."/>
            <person name="Hulsmann N."/>
            <person name="Schleicher M."/>
            <person name="Noegel A.A."/>
            <person name="Eichinger L."/>
            <person name="Gallinger C."/>
            <person name="Pawlowski J."/>
            <person name="Sierra R."/>
            <person name="Euteneuer U."/>
            <person name="Pillet L."/>
            <person name="Moustafa A."/>
            <person name="Platzer M."/>
            <person name="Groth M."/>
            <person name="Szafranski K."/>
            <person name="Schliwa M."/>
        </authorList>
    </citation>
    <scope>NUCLEOTIDE SEQUENCE [LARGE SCALE GENOMIC DNA]</scope>
</reference>
<sequence length="376" mass="42385">TTTTNADEKSEESDSIADLLDKVISKKQHPHQQLELSALDKELFEAKLTIDTANANMYARIVTKQCEVNEFQSQHLNEIVSYIEQKTKNPAKDTRLNSDALATLDELLLIAEADNAFGLMSLLRLLVLTDEMYERYKDFLVVDQMLHKCGIPFFTEETSSQEEHKKSDTSTQETDADVGLGLLQFTTLGTVSQIIYILSFGESDSDENPIKIHIIFEYIYIFFIICAYICVYAYIQVSHLYAKKKQRVSDSVLGMAISALDLNNCNVRLTASRVLFNASLQLKYAKFGDGKEANDTNEHKQLSKIVVAAARRLDTETHTPTRYRLLALIGLILYCDDELIKDNAEIKSKAAKWKEKDQSVTSGLLNDVAKLIGDKT</sequence>
<feature type="domain" description="PUL" evidence="2">
    <location>
        <begin position="241"/>
        <end position="368"/>
    </location>
</feature>
<keyword evidence="1" id="KW-0812">Transmembrane</keyword>
<dbReference type="AlphaFoldDB" id="X6P4E2"/>
<dbReference type="InterPro" id="IPR011989">
    <property type="entry name" value="ARM-like"/>
</dbReference>
<feature type="non-terminal residue" evidence="3">
    <location>
        <position position="1"/>
    </location>
</feature>
<gene>
    <name evidence="3" type="ORF">RFI_04170</name>
</gene>